<dbReference type="AlphaFoldDB" id="A0AAJ6P2A1"/>
<evidence type="ECO:0000256" key="3">
    <source>
        <dbReference type="RuleBase" id="RU362026"/>
    </source>
</evidence>
<comment type="similarity">
    <text evidence="3">Belongs to the N(4)/N(6)-methyltransferase family.</text>
</comment>
<evidence type="ECO:0000313" key="6">
    <source>
        <dbReference type="Proteomes" id="UP001231736"/>
    </source>
</evidence>
<dbReference type="SUPFAM" id="SSF53335">
    <property type="entry name" value="S-adenosyl-L-methionine-dependent methyltransferases"/>
    <property type="match status" value="2"/>
</dbReference>
<dbReference type="Pfam" id="PF01555">
    <property type="entry name" value="N6_N4_Mtase"/>
    <property type="match status" value="1"/>
</dbReference>
<dbReference type="EC" id="2.1.1.-" evidence="3"/>
<gene>
    <name evidence="5" type="ORF">QJU97_03285</name>
</gene>
<sequence>MKFNDVVLGNWKDCDINTDSLWLISERDKHGKHSNHYHGNFIPQIPYQLIKRYTKKNETVLDLFLGSGTTLFECENLDRNLIGFDINNNAIDFVKHKMADVNNIKFDIQNSDVSSDNFDIKMMQSLDKLQINNVQFLIMHPPYLDIVKFTDKKEDLSHIADLSQFIQKFQLVVINGLKYLEKNRYFAVVIGDVYKQGEIKPLPFYIMDMIKRNFKVKLKGIVIKNVEGNRGKLGQNSIWRYRALSSDYFIFKHEYILIFKKEF</sequence>
<keyword evidence="2" id="KW-0808">Transferase</keyword>
<dbReference type="InterPro" id="IPR001091">
    <property type="entry name" value="RM_Methyltransferase"/>
</dbReference>
<name>A0AAJ6P2A1_9PAST</name>
<dbReference type="GO" id="GO:0032259">
    <property type="term" value="P:methylation"/>
    <property type="evidence" value="ECO:0007669"/>
    <property type="project" value="UniProtKB-KW"/>
</dbReference>
<comment type="caution">
    <text evidence="5">The sequence shown here is derived from an EMBL/GenBank/DDBJ whole genome shotgun (WGS) entry which is preliminary data.</text>
</comment>
<dbReference type="InterPro" id="IPR029063">
    <property type="entry name" value="SAM-dependent_MTases_sf"/>
</dbReference>
<dbReference type="InterPro" id="IPR002941">
    <property type="entry name" value="DNA_methylase_N4/N6"/>
</dbReference>
<proteinExistence type="inferred from homology"/>
<evidence type="ECO:0000313" key="5">
    <source>
        <dbReference type="EMBL" id="MDP8174480.1"/>
    </source>
</evidence>
<accession>A0AAJ6P2A1</accession>
<protein>
    <recommendedName>
        <fullName evidence="3">Methyltransferase</fullName>
        <ecNumber evidence="3">2.1.1.-</ecNumber>
    </recommendedName>
</protein>
<dbReference type="EMBL" id="JASAYT010000007">
    <property type="protein sequence ID" value="MDP8174480.1"/>
    <property type="molecule type" value="Genomic_DNA"/>
</dbReference>
<organism evidence="5 6">
    <name type="scientific">Phocoenobacter skyensis</name>
    <dbReference type="NCBI Taxonomy" id="97481"/>
    <lineage>
        <taxon>Bacteria</taxon>
        <taxon>Pseudomonadati</taxon>
        <taxon>Pseudomonadota</taxon>
        <taxon>Gammaproteobacteria</taxon>
        <taxon>Pasteurellales</taxon>
        <taxon>Pasteurellaceae</taxon>
        <taxon>Phocoenobacter</taxon>
    </lineage>
</organism>
<dbReference type="Proteomes" id="UP001231736">
    <property type="component" value="Unassembled WGS sequence"/>
</dbReference>
<dbReference type="GO" id="GO:0008170">
    <property type="term" value="F:N-methyltransferase activity"/>
    <property type="evidence" value="ECO:0007669"/>
    <property type="project" value="InterPro"/>
</dbReference>
<keyword evidence="1 5" id="KW-0489">Methyltransferase</keyword>
<dbReference type="Gene3D" id="3.40.50.150">
    <property type="entry name" value="Vaccinia Virus protein VP39"/>
    <property type="match status" value="2"/>
</dbReference>
<evidence type="ECO:0000256" key="1">
    <source>
        <dbReference type="ARBA" id="ARBA00022603"/>
    </source>
</evidence>
<dbReference type="RefSeq" id="WP_306387359.1">
    <property type="nucleotide sequence ID" value="NZ_JASAYT010000007.1"/>
</dbReference>
<evidence type="ECO:0000256" key="2">
    <source>
        <dbReference type="ARBA" id="ARBA00022679"/>
    </source>
</evidence>
<feature type="domain" description="DNA methylase N-4/N-6" evidence="4">
    <location>
        <begin position="16"/>
        <end position="93"/>
    </location>
</feature>
<dbReference type="GO" id="GO:0003677">
    <property type="term" value="F:DNA binding"/>
    <property type="evidence" value="ECO:0007669"/>
    <property type="project" value="InterPro"/>
</dbReference>
<reference evidence="5" key="1">
    <citation type="journal article" date="2023" name="Front. Microbiol.">
        <title>Phylogeography and host specificity of Pasteurellaceae pathogenic to sea-farmed fish in the north-east Atlantic.</title>
        <authorList>
            <person name="Gulla S."/>
            <person name="Colquhoun D.J."/>
            <person name="Olsen A.B."/>
            <person name="Spilsberg B."/>
            <person name="Lagesen K."/>
            <person name="Aakesson C.P."/>
            <person name="Strom S."/>
            <person name="Manji F."/>
            <person name="Birkbeck T.H."/>
            <person name="Nilsen H.K."/>
        </authorList>
    </citation>
    <scope>NUCLEOTIDE SEQUENCE</scope>
    <source>
        <strain evidence="5">98B1</strain>
    </source>
</reference>
<dbReference type="PRINTS" id="PR00508">
    <property type="entry name" value="S21N4MTFRASE"/>
</dbReference>
<evidence type="ECO:0000259" key="4">
    <source>
        <dbReference type="Pfam" id="PF01555"/>
    </source>
</evidence>